<keyword evidence="1" id="KW-1133">Transmembrane helix</keyword>
<reference evidence="2" key="2">
    <citation type="submission" date="2012-12" db="EMBL/GenBank/DDBJ databases">
        <authorList>
            <person name="Gao Y.W."/>
            <person name="Fan S.T."/>
            <person name="Sun H.T."/>
            <person name="Wang Z."/>
            <person name="Gao X.L."/>
            <person name="Li Y.G."/>
            <person name="Wang T.C."/>
            <person name="Zhang K."/>
            <person name="Xu W.W."/>
            <person name="Yu Z.J."/>
            <person name="Xia X.Z."/>
        </authorList>
    </citation>
    <scope>NUCLEOTIDE SEQUENCE</scope>
    <source>
        <strain evidence="2">FR3</strain>
    </source>
</reference>
<sequence length="126" mass="14534">MLHVFNGPVEPVSLAEFQKAKGNKTLFSCHTKRQIIYHEDGRRFVGDKIENEQSVSSLWSTALTRSVAQDLKDRSNEDFTLRNLGLIHYVSHLLQQIVSQRNVRTTFILIALNIALILLFLYIFVF</sequence>
<keyword evidence="4" id="KW-1185">Reference proteome</keyword>
<gene>
    <name evidence="3 6" type="ORF">Bm3617</name>
    <name evidence="3" type="ORF">BM_BM3617</name>
    <name evidence="2" type="ORF">BM_Bm3617</name>
</gene>
<evidence type="ECO:0000313" key="3">
    <source>
        <dbReference type="EMBL" id="VIO96528.1"/>
    </source>
</evidence>
<reference evidence="5" key="4">
    <citation type="submission" date="2022-04" db="UniProtKB">
        <authorList>
            <consortium name="WormBaseParasite"/>
        </authorList>
    </citation>
    <scope>IDENTIFICATION</scope>
</reference>
<dbReference type="RefSeq" id="XP_042936409.1">
    <property type="nucleotide sequence ID" value="XM_043080475.1"/>
</dbReference>
<accession>A0A0I9NAZ6</accession>
<evidence type="ECO:0000256" key="1">
    <source>
        <dbReference type="SAM" id="Phobius"/>
    </source>
</evidence>
<dbReference type="OrthoDB" id="5798700at2759"/>
<accession>A0A0K0JB27</accession>
<reference evidence="2 4" key="1">
    <citation type="journal article" date="2007" name="Science">
        <title>Draft genome of the filarial nematode parasite Brugia malayi.</title>
        <authorList>
            <person name="Ghedin E."/>
            <person name="Wang S."/>
            <person name="Spiro D."/>
            <person name="Caler E."/>
            <person name="Zhao Q."/>
            <person name="Crabtree J."/>
            <person name="Allen J.E."/>
            <person name="Delcher A.L."/>
            <person name="Guiliano D.B."/>
            <person name="Miranda-Saavedra D."/>
            <person name="Angiuoli S.V."/>
            <person name="Creasy T."/>
            <person name="Amedeo P."/>
            <person name="Haas B."/>
            <person name="El-Sayed N.M."/>
            <person name="Wortman J.R."/>
            <person name="Feldblyum T."/>
            <person name="Tallon L."/>
            <person name="Schatz M."/>
            <person name="Shumway M."/>
            <person name="Koo H."/>
            <person name="Salzberg S.L."/>
            <person name="Schobel S."/>
            <person name="Pertea M."/>
            <person name="Pop M."/>
            <person name="White O."/>
            <person name="Barton G.J."/>
            <person name="Carlow C.K."/>
            <person name="Crawford M.J."/>
            <person name="Daub J."/>
            <person name="Dimmic M.W."/>
            <person name="Estes C.F."/>
            <person name="Foster J.M."/>
            <person name="Ganatra M."/>
            <person name="Gregory W.F."/>
            <person name="Johnson N.M."/>
            <person name="Jin J."/>
            <person name="Komuniecki R."/>
            <person name="Korf I."/>
            <person name="Kumar S."/>
            <person name="Laney S."/>
            <person name="Li B.W."/>
            <person name="Li W."/>
            <person name="Lindblom T.H."/>
            <person name="Lustigman S."/>
            <person name="Ma D."/>
            <person name="Maina C.V."/>
            <person name="Martin D.M."/>
            <person name="McCarter J.P."/>
            <person name="McReynolds L."/>
            <person name="Mitreva M."/>
            <person name="Nutman T.B."/>
            <person name="Parkinson J."/>
            <person name="Peregrin-Alvarez J.M."/>
            <person name="Poole C."/>
            <person name="Ren Q."/>
            <person name="Saunders L."/>
            <person name="Sluder A.E."/>
            <person name="Smith K."/>
            <person name="Stanke M."/>
            <person name="Unnasch T.R."/>
            <person name="Ware J."/>
            <person name="Wei A.D."/>
            <person name="Weil G."/>
            <person name="Williams D.J."/>
            <person name="Zhang Y."/>
            <person name="Williams S.A."/>
            <person name="Fraser-Liggett C."/>
            <person name="Slatko B."/>
            <person name="Blaxter M.L."/>
            <person name="Scott A.L."/>
        </authorList>
    </citation>
    <scope>NUCLEOTIDE SEQUENCE</scope>
    <source>
        <strain evidence="2 4">FR3</strain>
    </source>
</reference>
<dbReference type="CTD" id="6104709"/>
<feature type="transmembrane region" description="Helical" evidence="1">
    <location>
        <begin position="106"/>
        <end position="125"/>
    </location>
</feature>
<evidence type="ECO:0000313" key="6">
    <source>
        <dbReference type="WormBase" id="Bm3617"/>
    </source>
</evidence>
<dbReference type="WormBase" id="Bm3617">
    <property type="protein sequence ID" value="BM39154"/>
    <property type="gene ID" value="WBGene00223878"/>
</dbReference>
<evidence type="ECO:0000313" key="4">
    <source>
        <dbReference type="Proteomes" id="UP000006672"/>
    </source>
</evidence>
<dbReference type="EMBL" id="LN857024">
    <property type="protein sequence ID" value="CTP81798.1"/>
    <property type="molecule type" value="Genomic_DNA"/>
</dbReference>
<protein>
    <submittedName>
        <fullName evidence="2 5">Bm3617</fullName>
    </submittedName>
</protein>
<proteinExistence type="predicted"/>
<keyword evidence="1" id="KW-0472">Membrane</keyword>
<accession>A0A4E9FLX2</accession>
<keyword evidence="1" id="KW-0812">Transmembrane</keyword>
<reference evidence="3" key="3">
    <citation type="submission" date="2019-04" db="EMBL/GenBank/DDBJ databases">
        <authorList>
            <person name="Howe K."/>
            <person name="Paulini M."/>
            <person name="Williams G."/>
        </authorList>
    </citation>
    <scope>NUCLEOTIDE SEQUENCE [LARGE SCALE GENOMIC DNA]</scope>
    <source>
        <strain evidence="3">FR3</strain>
    </source>
</reference>
<dbReference type="GeneID" id="6104709"/>
<dbReference type="AlphaFoldDB" id="A0A0I9NAZ6"/>
<dbReference type="Proteomes" id="UP000006672">
    <property type="component" value="Unassembled WGS sequence"/>
</dbReference>
<organism evidence="2">
    <name type="scientific">Brugia malayi</name>
    <name type="common">Filarial nematode worm</name>
    <dbReference type="NCBI Taxonomy" id="6279"/>
    <lineage>
        <taxon>Eukaryota</taxon>
        <taxon>Metazoa</taxon>
        <taxon>Ecdysozoa</taxon>
        <taxon>Nematoda</taxon>
        <taxon>Chromadorea</taxon>
        <taxon>Rhabditida</taxon>
        <taxon>Spirurina</taxon>
        <taxon>Spiruromorpha</taxon>
        <taxon>Filarioidea</taxon>
        <taxon>Onchocercidae</taxon>
        <taxon>Brugia</taxon>
    </lineage>
</organism>
<dbReference type="KEGG" id="bmy:BM_BM3617"/>
<name>A0A0I9NAZ6_BRUMA</name>
<evidence type="ECO:0000313" key="5">
    <source>
        <dbReference type="WBParaSite" id="Bm3617.1"/>
    </source>
</evidence>
<evidence type="ECO:0000313" key="2">
    <source>
        <dbReference type="EMBL" id="CTP81798.1"/>
    </source>
</evidence>
<dbReference type="EMBL" id="CAAKNF010000194">
    <property type="protein sequence ID" value="VIO96528.1"/>
    <property type="molecule type" value="Genomic_DNA"/>
</dbReference>
<dbReference type="WBParaSite" id="Bm3617.1">
    <property type="protein sequence ID" value="Bm3617.1"/>
    <property type="gene ID" value="WBGene00223878"/>
</dbReference>